<keyword evidence="1" id="KW-1133">Transmembrane helix</keyword>
<proteinExistence type="predicted"/>
<feature type="signal peptide" evidence="2">
    <location>
        <begin position="1"/>
        <end position="27"/>
    </location>
</feature>
<keyword evidence="1" id="KW-0812">Transmembrane</keyword>
<dbReference type="RefSeq" id="WP_311673737.1">
    <property type="nucleotide sequence ID" value="NZ_JAVREQ010000011.1"/>
</dbReference>
<organism evidence="3 4">
    <name type="scientific">Streptomyces hazeniae</name>
    <dbReference type="NCBI Taxonomy" id="3075538"/>
    <lineage>
        <taxon>Bacteria</taxon>
        <taxon>Bacillati</taxon>
        <taxon>Actinomycetota</taxon>
        <taxon>Actinomycetes</taxon>
        <taxon>Kitasatosporales</taxon>
        <taxon>Streptomycetaceae</taxon>
        <taxon>Streptomyces</taxon>
    </lineage>
</organism>
<protein>
    <submittedName>
        <fullName evidence="3">DUF2752 domain-containing protein</fullName>
    </submittedName>
</protein>
<reference evidence="4" key="1">
    <citation type="submission" date="2023-07" db="EMBL/GenBank/DDBJ databases">
        <title>30 novel species of actinomycetes from the DSMZ collection.</title>
        <authorList>
            <person name="Nouioui I."/>
        </authorList>
    </citation>
    <scope>NUCLEOTIDE SEQUENCE [LARGE SCALE GENOMIC DNA]</scope>
    <source>
        <strain evidence="4">DSM 42041</strain>
    </source>
</reference>
<name>A0ABU2NTN2_9ACTN</name>
<evidence type="ECO:0000313" key="4">
    <source>
        <dbReference type="Proteomes" id="UP001183414"/>
    </source>
</evidence>
<feature type="chain" id="PRO_5045213134" evidence="2">
    <location>
        <begin position="28"/>
        <end position="144"/>
    </location>
</feature>
<dbReference type="Proteomes" id="UP001183414">
    <property type="component" value="Unassembled WGS sequence"/>
</dbReference>
<accession>A0ABU2NTN2</accession>
<sequence>MTHAPTPAGARTPGTLTRLAAPLSALAAVVGAFAYVAAHDPNAPGHYPACPLLQLTGILCPGCGGLRTAHAVAHGDLAAALGANALALAGMALAALFLLHWCVRVIRARPVTVPVRPVHLWLGTGLVLVFTVVRNLPFGAALAP</sequence>
<dbReference type="InterPro" id="IPR021215">
    <property type="entry name" value="DUF2752"/>
</dbReference>
<dbReference type="EMBL" id="JAVREQ010000011">
    <property type="protein sequence ID" value="MDT0379971.1"/>
    <property type="molecule type" value="Genomic_DNA"/>
</dbReference>
<dbReference type="Pfam" id="PF10825">
    <property type="entry name" value="DUF2752"/>
    <property type="match status" value="1"/>
</dbReference>
<gene>
    <name evidence="3" type="ORF">RM572_14500</name>
</gene>
<feature type="transmembrane region" description="Helical" evidence="1">
    <location>
        <begin position="19"/>
        <end position="38"/>
    </location>
</feature>
<comment type="caution">
    <text evidence="3">The sequence shown here is derived from an EMBL/GenBank/DDBJ whole genome shotgun (WGS) entry which is preliminary data.</text>
</comment>
<feature type="transmembrane region" description="Helical" evidence="1">
    <location>
        <begin position="120"/>
        <end position="143"/>
    </location>
</feature>
<evidence type="ECO:0000313" key="3">
    <source>
        <dbReference type="EMBL" id="MDT0379971.1"/>
    </source>
</evidence>
<keyword evidence="4" id="KW-1185">Reference proteome</keyword>
<evidence type="ECO:0000256" key="2">
    <source>
        <dbReference type="SAM" id="SignalP"/>
    </source>
</evidence>
<evidence type="ECO:0000256" key="1">
    <source>
        <dbReference type="SAM" id="Phobius"/>
    </source>
</evidence>
<feature type="transmembrane region" description="Helical" evidence="1">
    <location>
        <begin position="77"/>
        <end position="99"/>
    </location>
</feature>
<keyword evidence="2" id="KW-0732">Signal</keyword>
<keyword evidence="1" id="KW-0472">Membrane</keyword>